<name>A0A1I7SAX2_BURXY</name>
<protein>
    <submittedName>
        <fullName evidence="3">Uncharacterized protein</fullName>
    </submittedName>
</protein>
<keyword evidence="1" id="KW-0732">Signal</keyword>
<proteinExistence type="predicted"/>
<evidence type="ECO:0000313" key="2">
    <source>
        <dbReference type="Proteomes" id="UP000095284"/>
    </source>
</evidence>
<dbReference type="AlphaFoldDB" id="A0A1I7SAX2"/>
<dbReference type="WBParaSite" id="BXY_1016900.1">
    <property type="protein sequence ID" value="BXY_1016900.1"/>
    <property type="gene ID" value="BXY_1016900"/>
</dbReference>
<evidence type="ECO:0000256" key="1">
    <source>
        <dbReference type="SAM" id="SignalP"/>
    </source>
</evidence>
<accession>A0A1I7SAX2</accession>
<sequence>MFFCKPHSFFCCFPVVYGPFPMKFLFVLVSFLAMAFLTDAFPNPKPVGFEHDYTPKYAKYVIKHYCQYIKRLPGKKLKLTEGNFHAPGPFRPDELLDPDKEVLKEICKKWEETGRSWNPNTTIHIHCVFPVVDGSFPMKFLFALVSLLAMAFLIDAVPNPKPVGFEHDYSTKYAKYIIKHFCQYAKDPNAKRFKLAQEVVDHVPGPFGPDEPLDPTEEVLDEICRKWEETGRSWNPETMYDIDG</sequence>
<feature type="chain" id="PRO_5009305803" evidence="1">
    <location>
        <begin position="41"/>
        <end position="244"/>
    </location>
</feature>
<feature type="signal peptide" evidence="1">
    <location>
        <begin position="1"/>
        <end position="40"/>
    </location>
</feature>
<organism evidence="2 3">
    <name type="scientific">Bursaphelenchus xylophilus</name>
    <name type="common">Pinewood nematode worm</name>
    <name type="synonym">Aphelenchoides xylophilus</name>
    <dbReference type="NCBI Taxonomy" id="6326"/>
    <lineage>
        <taxon>Eukaryota</taxon>
        <taxon>Metazoa</taxon>
        <taxon>Ecdysozoa</taxon>
        <taxon>Nematoda</taxon>
        <taxon>Chromadorea</taxon>
        <taxon>Rhabditida</taxon>
        <taxon>Tylenchina</taxon>
        <taxon>Tylenchomorpha</taxon>
        <taxon>Aphelenchoidea</taxon>
        <taxon>Aphelenchoididae</taxon>
        <taxon>Bursaphelenchus</taxon>
    </lineage>
</organism>
<dbReference type="Proteomes" id="UP000095284">
    <property type="component" value="Unplaced"/>
</dbReference>
<evidence type="ECO:0000313" key="3">
    <source>
        <dbReference type="WBParaSite" id="BXY_1016900.1"/>
    </source>
</evidence>
<reference evidence="3" key="1">
    <citation type="submission" date="2016-11" db="UniProtKB">
        <authorList>
            <consortium name="WormBaseParasite"/>
        </authorList>
    </citation>
    <scope>IDENTIFICATION</scope>
</reference>